<accession>A0ABR9KQD4</accession>
<protein>
    <submittedName>
        <fullName evidence="2">Pimeloyl-ACP methyl ester carboxylesterase</fullName>
    </submittedName>
</protein>
<evidence type="ECO:0000259" key="1">
    <source>
        <dbReference type="Pfam" id="PF00561"/>
    </source>
</evidence>
<dbReference type="InterPro" id="IPR050471">
    <property type="entry name" value="AB_hydrolase"/>
</dbReference>
<dbReference type="SUPFAM" id="SSF53474">
    <property type="entry name" value="alpha/beta-Hydrolases"/>
    <property type="match status" value="1"/>
</dbReference>
<dbReference type="RefSeq" id="WP_192778657.1">
    <property type="nucleotide sequence ID" value="NZ_BAAASY010000008.1"/>
</dbReference>
<dbReference type="PANTHER" id="PTHR43433">
    <property type="entry name" value="HYDROLASE, ALPHA/BETA FOLD FAMILY PROTEIN"/>
    <property type="match status" value="1"/>
</dbReference>
<reference evidence="2 3" key="1">
    <citation type="submission" date="2020-10" db="EMBL/GenBank/DDBJ databases">
        <title>Sequencing the genomes of 1000 actinobacteria strains.</title>
        <authorList>
            <person name="Klenk H.-P."/>
        </authorList>
    </citation>
    <scope>NUCLEOTIDE SEQUENCE [LARGE SCALE GENOMIC DNA]</scope>
    <source>
        <strain evidence="2 3">DSM 43748</strain>
    </source>
</reference>
<dbReference type="Pfam" id="PF00561">
    <property type="entry name" value="Abhydrolase_1"/>
    <property type="match status" value="1"/>
</dbReference>
<name>A0ABR9KQD4_9ACTN</name>
<evidence type="ECO:0000313" key="3">
    <source>
        <dbReference type="Proteomes" id="UP000661607"/>
    </source>
</evidence>
<dbReference type="InterPro" id="IPR000073">
    <property type="entry name" value="AB_hydrolase_1"/>
</dbReference>
<gene>
    <name evidence="2" type="ORF">H4W81_007024</name>
</gene>
<organism evidence="2 3">
    <name type="scientific">Nonomuraea africana</name>
    <dbReference type="NCBI Taxonomy" id="46171"/>
    <lineage>
        <taxon>Bacteria</taxon>
        <taxon>Bacillati</taxon>
        <taxon>Actinomycetota</taxon>
        <taxon>Actinomycetes</taxon>
        <taxon>Streptosporangiales</taxon>
        <taxon>Streptosporangiaceae</taxon>
        <taxon>Nonomuraea</taxon>
    </lineage>
</organism>
<dbReference type="InterPro" id="IPR029058">
    <property type="entry name" value="AB_hydrolase_fold"/>
</dbReference>
<evidence type="ECO:0000313" key="2">
    <source>
        <dbReference type="EMBL" id="MBE1564245.1"/>
    </source>
</evidence>
<keyword evidence="3" id="KW-1185">Reference proteome</keyword>
<dbReference type="Gene3D" id="3.40.50.1820">
    <property type="entry name" value="alpha/beta hydrolase"/>
    <property type="match status" value="1"/>
</dbReference>
<dbReference type="PANTHER" id="PTHR43433:SF5">
    <property type="entry name" value="AB HYDROLASE-1 DOMAIN-CONTAINING PROTEIN"/>
    <property type="match status" value="1"/>
</dbReference>
<sequence length="295" mass="31942">MQKNIFTEEFGDSAHQPILLIAGSMSQGPASWPDAFVGRLAAGGRKVIRYDHRDTGRSATTDFAADPYTWRDIKDDALAVLDAHGIESAHLVGHSAGGLLAQWIAVEHPERVTTLTAIGASPLGRQEGLTVMRALMGEEQPEGSLPPPTREFVEFYRKMITSPPPATRREQIDFQIAEARVLAGGGFPIDEEEERRQAERLHDRALDVSALANHRLAAAADMAFEPVGLLHTVKAPTLVVEGTHEPVKPGHGALIAEAIPGAELLLVEGMGHMLAPQVHETLADAVLRHTDTVRR</sequence>
<dbReference type="EMBL" id="JADBEF010000001">
    <property type="protein sequence ID" value="MBE1564245.1"/>
    <property type="molecule type" value="Genomic_DNA"/>
</dbReference>
<feature type="domain" description="AB hydrolase-1" evidence="1">
    <location>
        <begin position="28"/>
        <end position="274"/>
    </location>
</feature>
<comment type="caution">
    <text evidence="2">The sequence shown here is derived from an EMBL/GenBank/DDBJ whole genome shotgun (WGS) entry which is preliminary data.</text>
</comment>
<dbReference type="Proteomes" id="UP000661607">
    <property type="component" value="Unassembled WGS sequence"/>
</dbReference>
<proteinExistence type="predicted"/>